<dbReference type="InterPro" id="IPR016286">
    <property type="entry name" value="FUC_metazoa-typ"/>
</dbReference>
<feature type="domain" description="Glycoside hydrolase family 29 N-terminal" evidence="7">
    <location>
        <begin position="26"/>
        <end position="394"/>
    </location>
</feature>
<dbReference type="SUPFAM" id="SSF51445">
    <property type="entry name" value="(Trans)glycosidases"/>
    <property type="match status" value="1"/>
</dbReference>
<name>A0ABV5H350_9FLAO</name>
<evidence type="ECO:0000256" key="3">
    <source>
        <dbReference type="ARBA" id="ARBA00012662"/>
    </source>
</evidence>
<evidence type="ECO:0000256" key="2">
    <source>
        <dbReference type="ARBA" id="ARBA00007951"/>
    </source>
</evidence>
<dbReference type="InterPro" id="IPR017853">
    <property type="entry name" value="GH"/>
</dbReference>
<keyword evidence="4" id="KW-0732">Signal</keyword>
<dbReference type="Gene3D" id="2.60.40.1180">
    <property type="entry name" value="Golgi alpha-mannosidase II"/>
    <property type="match status" value="1"/>
</dbReference>
<dbReference type="EC" id="3.2.1.51" evidence="3"/>
<keyword evidence="5" id="KW-0378">Hydrolase</keyword>
<feature type="domain" description="Alpha-L-fucosidase C-terminal" evidence="8">
    <location>
        <begin position="426"/>
        <end position="497"/>
    </location>
</feature>
<evidence type="ECO:0000259" key="7">
    <source>
        <dbReference type="Pfam" id="PF01120"/>
    </source>
</evidence>
<evidence type="ECO:0000313" key="10">
    <source>
        <dbReference type="Proteomes" id="UP001589590"/>
    </source>
</evidence>
<evidence type="ECO:0000256" key="1">
    <source>
        <dbReference type="ARBA" id="ARBA00004071"/>
    </source>
</evidence>
<evidence type="ECO:0000313" key="9">
    <source>
        <dbReference type="EMBL" id="MFB9106213.1"/>
    </source>
</evidence>
<proteinExistence type="inferred from homology"/>
<protein>
    <recommendedName>
        <fullName evidence="3">alpha-L-fucosidase</fullName>
        <ecNumber evidence="3">3.2.1.51</ecNumber>
    </recommendedName>
</protein>
<keyword evidence="6" id="KW-0326">Glycosidase</keyword>
<dbReference type="EMBL" id="JBHMFA010000015">
    <property type="protein sequence ID" value="MFB9106213.1"/>
    <property type="molecule type" value="Genomic_DNA"/>
</dbReference>
<dbReference type="PRINTS" id="PR00741">
    <property type="entry name" value="GLHYDRLASE29"/>
</dbReference>
<reference evidence="9 10" key="1">
    <citation type="submission" date="2024-09" db="EMBL/GenBank/DDBJ databases">
        <authorList>
            <person name="Sun Q."/>
            <person name="Mori K."/>
        </authorList>
    </citation>
    <scope>NUCLEOTIDE SEQUENCE [LARGE SCALE GENOMIC DNA]</scope>
    <source>
        <strain evidence="9 10">CECT 8300</strain>
    </source>
</reference>
<dbReference type="PANTHER" id="PTHR10030">
    <property type="entry name" value="ALPHA-L-FUCOSIDASE"/>
    <property type="match status" value="1"/>
</dbReference>
<dbReference type="RefSeq" id="WP_290267765.1">
    <property type="nucleotide sequence ID" value="NZ_JAUFQP010000001.1"/>
</dbReference>
<dbReference type="InterPro" id="IPR000933">
    <property type="entry name" value="Glyco_hydro_29"/>
</dbReference>
<evidence type="ECO:0000259" key="8">
    <source>
        <dbReference type="Pfam" id="PF16757"/>
    </source>
</evidence>
<gene>
    <name evidence="9" type="ORF">ACFFU1_15015</name>
</gene>
<dbReference type="SMART" id="SM00812">
    <property type="entry name" value="Alpha_L_fucos"/>
    <property type="match status" value="1"/>
</dbReference>
<comment type="caution">
    <text evidence="9">The sequence shown here is derived from an EMBL/GenBank/DDBJ whole genome shotgun (WGS) entry which is preliminary data.</text>
</comment>
<sequence>MIRIKYLLTFYLFILTWFSFSQQEVKSSEFKTIAPNWESMAANYQVPEWFQDGKIGVWMHWGVPSAIDENRPNDGSHYGRRMYGPNDGEEGVQLEMTQTLSDWHIKRYGAPEVFGYEKFVESFKAQNWKPEDLVKFFKDNGANFIMPVATHHDNFDLYDSFFPWNSVKMGPKIDIIQEWKNAANKYGLKFGVSTHLYWSPRFFNTARKYQKTNTPEWKLFNMDYDPKKYSRQKSWNEHWYKRCWELIEKYDPDMFNNDSPYPSIKTGEGIGVQLFSDFLNRDLKENKGKQTTVLSFKNSKENKAAFTYNLERGMFGETQNSPWMWATDLSGNWFYRKEAKTRMTIPVLIGNAVDAISKNGVVMMNVALKGDGTLPETQANILKSFGSWIKINAEGIYGTRPWKIYGEGPLKIVTKRTGENLKKYSSKDIRFTTKDGHIYAFVLAKPTTDVLIETLKSNGVLNENIKKITLLGSNEEISWAQSASGLSITCPKNAPNQPVIGFKIELN</sequence>
<evidence type="ECO:0000256" key="6">
    <source>
        <dbReference type="ARBA" id="ARBA00023295"/>
    </source>
</evidence>
<dbReference type="InterPro" id="IPR057739">
    <property type="entry name" value="Glyco_hydro_29_N"/>
</dbReference>
<dbReference type="PANTHER" id="PTHR10030:SF37">
    <property type="entry name" value="ALPHA-L-FUCOSIDASE-RELATED"/>
    <property type="match status" value="1"/>
</dbReference>
<organism evidence="9 10">
    <name type="scientific">Algibacter miyuki</name>
    <dbReference type="NCBI Taxonomy" id="1306933"/>
    <lineage>
        <taxon>Bacteria</taxon>
        <taxon>Pseudomonadati</taxon>
        <taxon>Bacteroidota</taxon>
        <taxon>Flavobacteriia</taxon>
        <taxon>Flavobacteriales</taxon>
        <taxon>Flavobacteriaceae</taxon>
        <taxon>Algibacter</taxon>
    </lineage>
</organism>
<evidence type="ECO:0000256" key="4">
    <source>
        <dbReference type="ARBA" id="ARBA00022729"/>
    </source>
</evidence>
<accession>A0ABV5H350</accession>
<dbReference type="Pfam" id="PF01120">
    <property type="entry name" value="Alpha_L_fucos"/>
    <property type="match status" value="1"/>
</dbReference>
<comment type="function">
    <text evidence="1">Alpha-L-fucosidase is responsible for hydrolyzing the alpha-1,6-linked fucose joined to the reducing-end N-acetylglucosamine of the carbohydrate moieties of glycoproteins.</text>
</comment>
<dbReference type="Pfam" id="PF16757">
    <property type="entry name" value="Fucosidase_C"/>
    <property type="match status" value="1"/>
</dbReference>
<dbReference type="PIRSF" id="PIRSF001092">
    <property type="entry name" value="Alpha-L-fucosidase"/>
    <property type="match status" value="1"/>
</dbReference>
<dbReference type="Gene3D" id="3.20.20.80">
    <property type="entry name" value="Glycosidases"/>
    <property type="match status" value="1"/>
</dbReference>
<dbReference type="InterPro" id="IPR013780">
    <property type="entry name" value="Glyco_hydro_b"/>
</dbReference>
<comment type="similarity">
    <text evidence="2">Belongs to the glycosyl hydrolase 29 family.</text>
</comment>
<dbReference type="Proteomes" id="UP001589590">
    <property type="component" value="Unassembled WGS sequence"/>
</dbReference>
<keyword evidence="10" id="KW-1185">Reference proteome</keyword>
<dbReference type="InterPro" id="IPR031919">
    <property type="entry name" value="Fucosidase_C"/>
</dbReference>
<evidence type="ECO:0000256" key="5">
    <source>
        <dbReference type="ARBA" id="ARBA00022801"/>
    </source>
</evidence>